<proteinExistence type="predicted"/>
<dbReference type="EnsemblMetazoa" id="AATE019259-RA">
    <property type="protein sequence ID" value="AATE019259-PA.1"/>
    <property type="gene ID" value="AATE019259"/>
</dbReference>
<name>A0A182JJJ5_ANOAO</name>
<protein>
    <submittedName>
        <fullName evidence="1">Uncharacterized protein</fullName>
    </submittedName>
</protein>
<evidence type="ECO:0000313" key="1">
    <source>
        <dbReference type="EnsemblMetazoa" id="AATE019259-PA.1"/>
    </source>
</evidence>
<dbReference type="AlphaFoldDB" id="A0A182JJJ5"/>
<dbReference type="VEuPathDB" id="VectorBase:AATE019259"/>
<sequence>MSTVRLRLFGCFLLHPFYVISLLLMLLLLLLEQIQWTEVLLPVTTPTATSSTLLRMRLIAAHTRPHAIVVDQRLLIDRAASVDEHRVALSSAGSETTAGGRHPDLKMIQVQLGWIL</sequence>
<organism evidence="1">
    <name type="scientific">Anopheles atroparvus</name>
    <name type="common">European mosquito</name>
    <dbReference type="NCBI Taxonomy" id="41427"/>
    <lineage>
        <taxon>Eukaryota</taxon>
        <taxon>Metazoa</taxon>
        <taxon>Ecdysozoa</taxon>
        <taxon>Arthropoda</taxon>
        <taxon>Hexapoda</taxon>
        <taxon>Insecta</taxon>
        <taxon>Pterygota</taxon>
        <taxon>Neoptera</taxon>
        <taxon>Endopterygota</taxon>
        <taxon>Diptera</taxon>
        <taxon>Nematocera</taxon>
        <taxon>Culicoidea</taxon>
        <taxon>Culicidae</taxon>
        <taxon>Anophelinae</taxon>
        <taxon>Anopheles</taxon>
    </lineage>
</organism>
<reference evidence="1" key="1">
    <citation type="submission" date="2022-08" db="UniProtKB">
        <authorList>
            <consortium name="EnsemblMetazoa"/>
        </authorList>
    </citation>
    <scope>IDENTIFICATION</scope>
    <source>
        <strain evidence="1">EBRO</strain>
    </source>
</reference>
<accession>A0A182JJJ5</accession>